<evidence type="ECO:0000256" key="1">
    <source>
        <dbReference type="SAM" id="MobiDB-lite"/>
    </source>
</evidence>
<organism evidence="2 3">
    <name type="scientific">Scomber scombrus</name>
    <name type="common">Atlantic mackerel</name>
    <name type="synonym">Scomber vernalis</name>
    <dbReference type="NCBI Taxonomy" id="13677"/>
    <lineage>
        <taxon>Eukaryota</taxon>
        <taxon>Metazoa</taxon>
        <taxon>Chordata</taxon>
        <taxon>Craniata</taxon>
        <taxon>Vertebrata</taxon>
        <taxon>Euteleostomi</taxon>
        <taxon>Actinopterygii</taxon>
        <taxon>Neopterygii</taxon>
        <taxon>Teleostei</taxon>
        <taxon>Neoteleostei</taxon>
        <taxon>Acanthomorphata</taxon>
        <taxon>Pelagiaria</taxon>
        <taxon>Scombriformes</taxon>
        <taxon>Scombridae</taxon>
        <taxon>Scomber</taxon>
    </lineage>
</organism>
<keyword evidence="3" id="KW-1185">Reference proteome</keyword>
<feature type="region of interest" description="Disordered" evidence="1">
    <location>
        <begin position="1"/>
        <end position="20"/>
    </location>
</feature>
<feature type="region of interest" description="Disordered" evidence="1">
    <location>
        <begin position="59"/>
        <end position="89"/>
    </location>
</feature>
<evidence type="ECO:0000313" key="3">
    <source>
        <dbReference type="Proteomes" id="UP001314229"/>
    </source>
</evidence>
<reference evidence="2 3" key="1">
    <citation type="submission" date="2024-01" db="EMBL/GenBank/DDBJ databases">
        <authorList>
            <person name="Alioto T."/>
            <person name="Alioto T."/>
            <person name="Gomez Garrido J."/>
        </authorList>
    </citation>
    <scope>NUCLEOTIDE SEQUENCE [LARGE SCALE GENOMIC DNA]</scope>
</reference>
<feature type="compositionally biased region" description="Basic and acidic residues" evidence="1">
    <location>
        <begin position="66"/>
        <end position="83"/>
    </location>
</feature>
<name>A0AAV1P3Y1_SCOSC</name>
<protein>
    <submittedName>
        <fullName evidence="2">Uncharacterized protein</fullName>
    </submittedName>
</protein>
<dbReference type="EMBL" id="CAWUFR010000093">
    <property type="protein sequence ID" value="CAK6966371.1"/>
    <property type="molecule type" value="Genomic_DNA"/>
</dbReference>
<proteinExistence type="predicted"/>
<comment type="caution">
    <text evidence="2">The sequence shown here is derived from an EMBL/GenBank/DDBJ whole genome shotgun (WGS) entry which is preliminary data.</text>
</comment>
<dbReference type="AlphaFoldDB" id="A0AAV1P3Y1"/>
<evidence type="ECO:0000313" key="2">
    <source>
        <dbReference type="EMBL" id="CAK6966371.1"/>
    </source>
</evidence>
<gene>
    <name evidence="2" type="ORF">FSCOSCO3_A019317</name>
</gene>
<dbReference type="Proteomes" id="UP001314229">
    <property type="component" value="Unassembled WGS sequence"/>
</dbReference>
<sequence length="89" mass="9756">MTLIVPIGQGIKSDDTEPLESGPLETVKTLLEEISFMLISSTPSPMCRKLDKLTAFRPPPPLLFNHDQDGRVDNPESPKHAISEKTGNS</sequence>
<accession>A0AAV1P3Y1</accession>